<evidence type="ECO:0000313" key="3">
    <source>
        <dbReference type="Proteomes" id="UP000000560"/>
    </source>
</evidence>
<dbReference type="RefSeq" id="XP_664720.1">
    <property type="nucleotide sequence ID" value="XM_659628.1"/>
</dbReference>
<reference evidence="3" key="2">
    <citation type="journal article" date="2009" name="Fungal Genet. Biol.">
        <title>The 2008 update of the Aspergillus nidulans genome annotation: a community effort.</title>
        <authorList>
            <person name="Wortman J.R."/>
            <person name="Gilsenan J.M."/>
            <person name="Joardar V."/>
            <person name="Deegan J."/>
            <person name="Clutterbuck J."/>
            <person name="Andersen M.R."/>
            <person name="Archer D."/>
            <person name="Bencina M."/>
            <person name="Braus G."/>
            <person name="Coutinho P."/>
            <person name="von Dohren H."/>
            <person name="Doonan J."/>
            <person name="Driessen A.J."/>
            <person name="Durek P."/>
            <person name="Espeso E."/>
            <person name="Fekete E."/>
            <person name="Flipphi M."/>
            <person name="Estrada C.G."/>
            <person name="Geysens S."/>
            <person name="Goldman G."/>
            <person name="de Groot P.W."/>
            <person name="Hansen K."/>
            <person name="Harris S.D."/>
            <person name="Heinekamp T."/>
            <person name="Helmstaedt K."/>
            <person name="Henrissat B."/>
            <person name="Hofmann G."/>
            <person name="Homan T."/>
            <person name="Horio T."/>
            <person name="Horiuchi H."/>
            <person name="James S."/>
            <person name="Jones M."/>
            <person name="Karaffa L."/>
            <person name="Karanyi Z."/>
            <person name="Kato M."/>
            <person name="Keller N."/>
            <person name="Kelly D.E."/>
            <person name="Kiel J.A."/>
            <person name="Kim J.M."/>
            <person name="van der Klei I.J."/>
            <person name="Klis F.M."/>
            <person name="Kovalchuk A."/>
            <person name="Krasevec N."/>
            <person name="Kubicek C.P."/>
            <person name="Liu B."/>
            <person name="Maccabe A."/>
            <person name="Meyer V."/>
            <person name="Mirabito P."/>
            <person name="Miskei M."/>
            <person name="Mos M."/>
            <person name="Mullins J."/>
            <person name="Nelson D.R."/>
            <person name="Nielsen J."/>
            <person name="Oakley B.R."/>
            <person name="Osmani S.A."/>
            <person name="Pakula T."/>
            <person name="Paszewski A."/>
            <person name="Paulsen I."/>
            <person name="Pilsyk S."/>
            <person name="Pocsi I."/>
            <person name="Punt P.J."/>
            <person name="Ram A.F."/>
            <person name="Ren Q."/>
            <person name="Robellet X."/>
            <person name="Robson G."/>
            <person name="Seiboth B."/>
            <person name="van Solingen P."/>
            <person name="Specht T."/>
            <person name="Sun J."/>
            <person name="Taheri-Talesh N."/>
            <person name="Takeshita N."/>
            <person name="Ussery D."/>
            <person name="vanKuyk P.A."/>
            <person name="Visser H."/>
            <person name="van de Vondervoort P.J."/>
            <person name="de Vries R.P."/>
            <person name="Walton J."/>
            <person name="Xiang X."/>
            <person name="Xiong Y."/>
            <person name="Zeng A.P."/>
            <person name="Brandt B.W."/>
            <person name="Cornell M.J."/>
            <person name="van den Hondel C.A."/>
            <person name="Visser J."/>
            <person name="Oliver S.G."/>
            <person name="Turner G."/>
        </authorList>
    </citation>
    <scope>GENOME REANNOTATION</scope>
    <source>
        <strain evidence="3">FGSC A4 / ATCC 38163 / CBS 112.46 / NRRL 194 / M139</strain>
    </source>
</reference>
<dbReference type="Proteomes" id="UP000000560">
    <property type="component" value="Chromosome IV"/>
</dbReference>
<sequence length="124" mass="13322">MNSCILDMKIPESKVTVVTQTSYQQQDSTIRPPTNDDGGSVTPYNTPIPSAYISPATNAEYPESSSHVFTLQGQQDNGALSMAPAESSLLSPEYGLEQTVPDYTNQISLWESDYGIISAADSPA</sequence>
<dbReference type="GeneID" id="2869865"/>
<keyword evidence="3" id="KW-1185">Reference proteome</keyword>
<dbReference type="VEuPathDB" id="FungiDB:AN7116"/>
<feature type="region of interest" description="Disordered" evidence="1">
    <location>
        <begin position="21"/>
        <end position="46"/>
    </location>
</feature>
<evidence type="ECO:0000313" key="2">
    <source>
        <dbReference type="EMBL" id="CBF79050.1"/>
    </source>
</evidence>
<dbReference type="EMBL" id="BN001304">
    <property type="protein sequence ID" value="CBF79050.1"/>
    <property type="molecule type" value="Genomic_DNA"/>
</dbReference>
<dbReference type="HOGENOM" id="CLU_2003893_0_0_1"/>
<proteinExistence type="predicted"/>
<gene>
    <name evidence="2" type="ORF">ANIA_07116</name>
</gene>
<accession>Q5AX64</accession>
<accession>C8VDB6</accession>
<dbReference type="AlphaFoldDB" id="Q5AX64"/>
<reference evidence="3" key="1">
    <citation type="journal article" date="2005" name="Nature">
        <title>Sequencing of Aspergillus nidulans and comparative analysis with A. fumigatus and A. oryzae.</title>
        <authorList>
            <person name="Galagan J.E."/>
            <person name="Calvo S.E."/>
            <person name="Cuomo C."/>
            <person name="Ma L.J."/>
            <person name="Wortman J.R."/>
            <person name="Batzoglou S."/>
            <person name="Lee S.I."/>
            <person name="Basturkmen M."/>
            <person name="Spevak C.C."/>
            <person name="Clutterbuck J."/>
            <person name="Kapitonov V."/>
            <person name="Jurka J."/>
            <person name="Scazzocchio C."/>
            <person name="Farman M."/>
            <person name="Butler J."/>
            <person name="Purcell S."/>
            <person name="Harris S."/>
            <person name="Braus G.H."/>
            <person name="Draht O."/>
            <person name="Busch S."/>
            <person name="D'Enfert C."/>
            <person name="Bouchier C."/>
            <person name="Goldman G.H."/>
            <person name="Bell-Pedersen D."/>
            <person name="Griffiths-Jones S."/>
            <person name="Doonan J.H."/>
            <person name="Yu J."/>
            <person name="Vienken K."/>
            <person name="Pain A."/>
            <person name="Freitag M."/>
            <person name="Selker E.U."/>
            <person name="Archer D.B."/>
            <person name="Penalva M.A."/>
            <person name="Oakley B.R."/>
            <person name="Momany M."/>
            <person name="Tanaka T."/>
            <person name="Kumagai T."/>
            <person name="Asai K."/>
            <person name="Machida M."/>
            <person name="Nierman W.C."/>
            <person name="Denning D.W."/>
            <person name="Caddick M."/>
            <person name="Hynes M."/>
            <person name="Paoletti M."/>
            <person name="Fischer R."/>
            <person name="Miller B."/>
            <person name="Dyer P."/>
            <person name="Sachs M.S."/>
            <person name="Osmani S.A."/>
            <person name="Birren B.W."/>
        </authorList>
    </citation>
    <scope>NUCLEOTIDE SEQUENCE [LARGE SCALE GENOMIC DNA]</scope>
    <source>
        <strain evidence="3">FGSC A4 / ATCC 38163 / CBS 112.46 / NRRL 194 / M139</strain>
    </source>
</reference>
<name>Q5AX64_EMENI</name>
<evidence type="ECO:0000256" key="1">
    <source>
        <dbReference type="SAM" id="MobiDB-lite"/>
    </source>
</evidence>
<dbReference type="KEGG" id="ani:ANIA_07116"/>
<protein>
    <submittedName>
        <fullName evidence="2">Uncharacterized protein</fullName>
    </submittedName>
</protein>
<organism evidence="2 3">
    <name type="scientific">Emericella nidulans (strain FGSC A4 / ATCC 38163 / CBS 112.46 / NRRL 194 / M139)</name>
    <name type="common">Aspergillus nidulans</name>
    <dbReference type="NCBI Taxonomy" id="227321"/>
    <lineage>
        <taxon>Eukaryota</taxon>
        <taxon>Fungi</taxon>
        <taxon>Dikarya</taxon>
        <taxon>Ascomycota</taxon>
        <taxon>Pezizomycotina</taxon>
        <taxon>Eurotiomycetes</taxon>
        <taxon>Eurotiomycetidae</taxon>
        <taxon>Eurotiales</taxon>
        <taxon>Aspergillaceae</taxon>
        <taxon>Aspergillus</taxon>
        <taxon>Aspergillus subgen. Nidulantes</taxon>
    </lineage>
</organism>
<dbReference type="InParanoid" id="Q5AX64"/>